<evidence type="ECO:0000313" key="3">
    <source>
        <dbReference type="Proteomes" id="UP001427805"/>
    </source>
</evidence>
<feature type="transmembrane region" description="Helical" evidence="1">
    <location>
        <begin position="43"/>
        <end position="65"/>
    </location>
</feature>
<protein>
    <recommendedName>
        <fullName evidence="4">DUF2569 domain-containing protein</fullName>
    </recommendedName>
</protein>
<evidence type="ECO:0000256" key="1">
    <source>
        <dbReference type="SAM" id="Phobius"/>
    </source>
</evidence>
<reference evidence="2 3" key="1">
    <citation type="submission" date="2024-05" db="EMBL/GenBank/DDBJ databases">
        <title>Sphingomonas sp. HF-S3 16S ribosomal RNA gene Genome sequencing and assembly.</title>
        <authorList>
            <person name="Lee H."/>
        </authorList>
    </citation>
    <scope>NUCLEOTIDE SEQUENCE [LARGE SCALE GENOMIC DNA]</scope>
    <source>
        <strain evidence="2 3">HF-S3</strain>
    </source>
</reference>
<gene>
    <name evidence="2" type="ORF">TPR58_06260</name>
</gene>
<dbReference type="EMBL" id="JBDIZK010000003">
    <property type="protein sequence ID" value="MEN3746762.1"/>
    <property type="molecule type" value="Genomic_DNA"/>
</dbReference>
<keyword evidence="1" id="KW-1133">Transmembrane helix</keyword>
<name>A0ABV0B570_9SPHN</name>
<dbReference type="RefSeq" id="WP_346245763.1">
    <property type="nucleotide sequence ID" value="NZ_JBDIZK010000003.1"/>
</dbReference>
<dbReference type="Proteomes" id="UP001427805">
    <property type="component" value="Unassembled WGS sequence"/>
</dbReference>
<sequence>MRPTSILWFERLYLAAFALSLVSIALSWESGVAMMEANPNTRAMGAGVLAFGSAAVCVATLLLWWFAAHRRSVVAKWLISIWFVISTVMLALTLFRSGLRFDIVSAVGWAVYLLRAWAVSYLFKPDAETWFAGAPEGAASAEA</sequence>
<accession>A0ABV0B570</accession>
<comment type="caution">
    <text evidence="2">The sequence shown here is derived from an EMBL/GenBank/DDBJ whole genome shotgun (WGS) entry which is preliminary data.</text>
</comment>
<organism evidence="2 3">
    <name type="scientific">Sphingomonas rustica</name>
    <dbReference type="NCBI Taxonomy" id="3103142"/>
    <lineage>
        <taxon>Bacteria</taxon>
        <taxon>Pseudomonadati</taxon>
        <taxon>Pseudomonadota</taxon>
        <taxon>Alphaproteobacteria</taxon>
        <taxon>Sphingomonadales</taxon>
        <taxon>Sphingomonadaceae</taxon>
        <taxon>Sphingomonas</taxon>
    </lineage>
</organism>
<feature type="transmembrane region" description="Helical" evidence="1">
    <location>
        <begin position="77"/>
        <end position="97"/>
    </location>
</feature>
<keyword evidence="1" id="KW-0812">Transmembrane</keyword>
<evidence type="ECO:0008006" key="4">
    <source>
        <dbReference type="Google" id="ProtNLM"/>
    </source>
</evidence>
<evidence type="ECO:0000313" key="2">
    <source>
        <dbReference type="EMBL" id="MEN3746762.1"/>
    </source>
</evidence>
<proteinExistence type="predicted"/>
<keyword evidence="3" id="KW-1185">Reference proteome</keyword>
<keyword evidence="1" id="KW-0472">Membrane</keyword>